<keyword evidence="4" id="KW-1185">Reference proteome</keyword>
<feature type="domain" description="NACHT" evidence="2">
    <location>
        <begin position="205"/>
        <end position="374"/>
    </location>
</feature>
<dbReference type="EMBL" id="RBAL01000001">
    <property type="protein sequence ID" value="RKN46722.1"/>
    <property type="molecule type" value="Genomic_DNA"/>
</dbReference>
<dbReference type="PANTHER" id="PTHR10039">
    <property type="entry name" value="AMELOGENIN"/>
    <property type="match status" value="1"/>
</dbReference>
<proteinExistence type="predicted"/>
<gene>
    <name evidence="3" type="ORF">D7294_00385</name>
</gene>
<comment type="caution">
    <text evidence="3">The sequence shown here is derived from an EMBL/GenBank/DDBJ whole genome shotgun (WGS) entry which is preliminary data.</text>
</comment>
<dbReference type="InterPro" id="IPR027417">
    <property type="entry name" value="P-loop_NTPase"/>
</dbReference>
<organism evidence="3 4">
    <name type="scientific">Streptomyces hoynatensis</name>
    <dbReference type="NCBI Taxonomy" id="1141874"/>
    <lineage>
        <taxon>Bacteria</taxon>
        <taxon>Bacillati</taxon>
        <taxon>Actinomycetota</taxon>
        <taxon>Actinomycetes</taxon>
        <taxon>Kitasatosporales</taxon>
        <taxon>Streptomycetaceae</taxon>
        <taxon>Streptomyces</taxon>
    </lineage>
</organism>
<reference evidence="3 4" key="1">
    <citation type="journal article" date="2014" name="Int. J. Syst. Evol. Microbiol.">
        <title>Streptomyces hoynatensis sp. nov., isolated from deep marine sediment.</title>
        <authorList>
            <person name="Veyisoglu A."/>
            <person name="Sahin N."/>
        </authorList>
    </citation>
    <scope>NUCLEOTIDE SEQUENCE [LARGE SCALE GENOMIC DNA]</scope>
    <source>
        <strain evidence="3 4">KCTC 29097</strain>
    </source>
</reference>
<feature type="compositionally biased region" description="Low complexity" evidence="1">
    <location>
        <begin position="164"/>
        <end position="177"/>
    </location>
</feature>
<dbReference type="Pfam" id="PF05729">
    <property type="entry name" value="NACHT"/>
    <property type="match status" value="1"/>
</dbReference>
<evidence type="ECO:0000259" key="2">
    <source>
        <dbReference type="Pfam" id="PF05729"/>
    </source>
</evidence>
<dbReference type="SUPFAM" id="SSF52540">
    <property type="entry name" value="P-loop containing nucleoside triphosphate hydrolases"/>
    <property type="match status" value="1"/>
</dbReference>
<name>A0A3A9ZDW2_9ACTN</name>
<dbReference type="Gene3D" id="3.40.50.300">
    <property type="entry name" value="P-loop containing nucleotide triphosphate hydrolases"/>
    <property type="match status" value="1"/>
</dbReference>
<dbReference type="InterPro" id="IPR007111">
    <property type="entry name" value="NACHT_NTPase"/>
</dbReference>
<protein>
    <recommendedName>
        <fullName evidence="2">NACHT domain-containing protein</fullName>
    </recommendedName>
</protein>
<dbReference type="Proteomes" id="UP000272474">
    <property type="component" value="Unassembled WGS sequence"/>
</dbReference>
<evidence type="ECO:0000313" key="4">
    <source>
        <dbReference type="Proteomes" id="UP000272474"/>
    </source>
</evidence>
<accession>A0A3A9ZDW2</accession>
<sequence>MSDWFERAIHEVGHGSIRRTATLTGLDQRALYAAVNAERMLPLRLVRALAEGLGRDAEEITVLWAQAKQERDRAAEAELRQAHADTATWADIPLPSPALRDLLEAQSGILDCLPYALLGLVEPPLSAIYVRQSVRPGPGARRGEPAEDLTEAAGPGEGHGPGHGEPAPGDRAGAVPRPAREAVDPAAAAAAALALPDALARHDHLLITGEAGAGKSTLAGHLVRSLCGVWLRRSSIREAPVAEPVVPLRLSASLLAAESGSWSERLCRAAMNTLGGGLVAAPPVSLFAGRAQGARWLIFVDGLDEIADWRQRAELIRTLARHAHRDSDYRLVVTSRPLPPTELAPLREAVAGEFEIQPFGEPELKSYAHKWFDQQRARIRNPAAAADRFLGELVEEGELKELVRNPLLATIALVNATLEPSLPPAAGRLALYEGFLERLRDRATYGAQAAFPDWLADSADELVRALARLRTEGEEDLAAAARDWVRGRPAAGPLPPRWEGRLPAALVGTGLLVAVGDQLRFLHQSFAEYLAAVAYAEEIPAEGPGLEAWVRRACRGAEQSLALFVLCRWAARPGCAPDRLLEQVFAHPGPERTLLAGTLLAEGVNAGPEQAGRVIRRLADLCRGDDTGDSAKAADALSALGGRHGTAAVLERLVAAPGLSAGHRFRALSALSRLVPPEAATALLGPLLEQLHGYLPKAGQLAVRLGEAARQAVRARLASFLAEPGADAWEWTLAAETHRALEAAEEVERCARRVLADPLAVSGLLRRAADAWLAADPAAAGAVAELALARPAADQAGRLALARALEEAEAAPEAATVAATLVESRSRTTAAQVQAAEIWLRAGGEQAAESASRLLAWGEEQGWEMWRLAWLLRFMAEAGVEREAAEWVGRQLGGEEEIPIGAVDLARLWPACHGPGGMAELQARVGDPRRLNPFERAEWAQLLLDAGLPEEAFRVAELALRSPVTRQAHFAQAARVLLKADRRRAVAELAARSAEQAAWGEWGSGVLDALDEDPAVELDELRLRIAEGILASAEAKGDQVETALGALAEYGGRQRLPEVVGQICRHPALSVAQRRSAAQNLAAYGEEESALEIWRFLLSVRGRESESSGIVLLEDVAQATSFEVAEELVREQLTAEPAPGPFRRRRLERLLAWLGTSPVRG</sequence>
<dbReference type="PANTHER" id="PTHR10039:SF15">
    <property type="entry name" value="NACHT DOMAIN-CONTAINING PROTEIN"/>
    <property type="match status" value="1"/>
</dbReference>
<feature type="region of interest" description="Disordered" evidence="1">
    <location>
        <begin position="136"/>
        <end position="181"/>
    </location>
</feature>
<evidence type="ECO:0000256" key="1">
    <source>
        <dbReference type="SAM" id="MobiDB-lite"/>
    </source>
</evidence>
<dbReference type="AlphaFoldDB" id="A0A3A9ZDW2"/>
<evidence type="ECO:0000313" key="3">
    <source>
        <dbReference type="EMBL" id="RKN46722.1"/>
    </source>
</evidence>